<dbReference type="AlphaFoldDB" id="A0AAU9MVU2"/>
<evidence type="ECO:0000313" key="3">
    <source>
        <dbReference type="Proteomes" id="UP001157418"/>
    </source>
</evidence>
<dbReference type="Proteomes" id="UP001157418">
    <property type="component" value="Unassembled WGS sequence"/>
</dbReference>
<dbReference type="EMBL" id="CAKMRJ010003334">
    <property type="protein sequence ID" value="CAH1430677.1"/>
    <property type="molecule type" value="Genomic_DNA"/>
</dbReference>
<proteinExistence type="predicted"/>
<reference evidence="2 3" key="1">
    <citation type="submission" date="2022-01" db="EMBL/GenBank/DDBJ databases">
        <authorList>
            <person name="Xiong W."/>
            <person name="Schranz E."/>
        </authorList>
    </citation>
    <scope>NUCLEOTIDE SEQUENCE [LARGE SCALE GENOMIC DNA]</scope>
</reference>
<comment type="caution">
    <text evidence="2">The sequence shown here is derived from an EMBL/GenBank/DDBJ whole genome shotgun (WGS) entry which is preliminary data.</text>
</comment>
<evidence type="ECO:0000313" key="2">
    <source>
        <dbReference type="EMBL" id="CAH1430677.1"/>
    </source>
</evidence>
<protein>
    <submittedName>
        <fullName evidence="2">Uncharacterized protein</fullName>
    </submittedName>
</protein>
<name>A0AAU9MVU2_9ASTR</name>
<gene>
    <name evidence="2" type="ORF">LVIROSA_LOCUS17434</name>
</gene>
<accession>A0AAU9MVU2</accession>
<sequence>MVKIGHEDDDTNPHFLKKDNGPDYEMDENVDQVEPADADMTVDVDMTENEAEESDRGHKKTTCSQVERPPKIIIRKKKYLRQIQESVNMEGAGQDNVMVDEGDQDVRVNEDEVYGGNVGQSIRRKKSKGILKMKVAKKVKGEGSSASKAMKLD</sequence>
<organism evidence="2 3">
    <name type="scientific">Lactuca virosa</name>
    <dbReference type="NCBI Taxonomy" id="75947"/>
    <lineage>
        <taxon>Eukaryota</taxon>
        <taxon>Viridiplantae</taxon>
        <taxon>Streptophyta</taxon>
        <taxon>Embryophyta</taxon>
        <taxon>Tracheophyta</taxon>
        <taxon>Spermatophyta</taxon>
        <taxon>Magnoliopsida</taxon>
        <taxon>eudicotyledons</taxon>
        <taxon>Gunneridae</taxon>
        <taxon>Pentapetalae</taxon>
        <taxon>asterids</taxon>
        <taxon>campanulids</taxon>
        <taxon>Asterales</taxon>
        <taxon>Asteraceae</taxon>
        <taxon>Cichorioideae</taxon>
        <taxon>Cichorieae</taxon>
        <taxon>Lactucinae</taxon>
        <taxon>Lactuca</taxon>
    </lineage>
</organism>
<feature type="region of interest" description="Disordered" evidence="1">
    <location>
        <begin position="48"/>
        <end position="68"/>
    </location>
</feature>
<feature type="region of interest" description="Disordered" evidence="1">
    <location>
        <begin position="1"/>
        <end position="28"/>
    </location>
</feature>
<keyword evidence="3" id="KW-1185">Reference proteome</keyword>
<evidence type="ECO:0000256" key="1">
    <source>
        <dbReference type="SAM" id="MobiDB-lite"/>
    </source>
</evidence>